<evidence type="ECO:0000313" key="8">
    <source>
        <dbReference type="EMBL" id="CUI14841.1"/>
    </source>
</evidence>
<dbReference type="Proteomes" id="UP000051952">
    <property type="component" value="Unassembled WGS sequence"/>
</dbReference>
<dbReference type="SUPFAM" id="SSF51445">
    <property type="entry name" value="(Trans)glycosidases"/>
    <property type="match status" value="1"/>
</dbReference>
<feature type="transmembrane region" description="Helical" evidence="5">
    <location>
        <begin position="1186"/>
        <end position="1206"/>
    </location>
</feature>
<accession>A0A0S4KKB3</accession>
<dbReference type="Gene3D" id="3.20.20.80">
    <property type="entry name" value="Glycosidases"/>
    <property type="match status" value="1"/>
</dbReference>
<evidence type="ECO:0000256" key="6">
    <source>
        <dbReference type="SAM" id="SignalP"/>
    </source>
</evidence>
<feature type="compositionally biased region" description="Basic and acidic residues" evidence="4">
    <location>
        <begin position="2520"/>
        <end position="2529"/>
    </location>
</feature>
<sequence>MQVLLFGLLFVSFVQAAYRPGWSPPSCLSESFRPSNVSIEVDTTFPGFIGPDESTYYSSGVAVTRFHVMNKTSGKMEPFFPRGVGYSPIFPSKLTFSQPFDLFTSENEYIWKRDLARIRAMGANTIRVWSWDSFRDHSAFLDECYEQGLYIMVPFFFDAADYPIISDAGTRQQVLMDFKAFVMSVMSHPAVLAFLIGNELNTYYGSQRDELFSLVNQMVRIRNEVDPAQHPMSLPLADVAFVESYSNPYYQWSAMEFWSLQTYREPQYLHLPVQDYYYSFVQNMSVLGLPFKPLVMTEFGVDSLPPVTTNGVWPLNGSYPARPEQNQSKQATMLCQMFTAFRNNVAFDLTKLFPNDPESQYSTLGMSPAGVIGGAIIMEWNDEWWKGTFSDVRAPMCPNQRPELHTWCAHDVGDPNNPYYLHEEWLGLTEQIYDPDQRDFCLCPRMSYASMTKAFFCNGNESCIAQGLGPVSDGFTCYAPNTPFTACEEQWCAERRNVFLNGYISMMVPGFVLFFALLGWAYYLRRKKERDAESRNEERRMSKSSLHEGEVDGTYQAEENINGQRAKKLRDAIAVAFLQFSDVGTVDVFKAQNPQHTFCPYFKPSQERLFLLIWDKYVGGQADFDQRLLIAVRIVYEQFMEAYYLWLNRRVYIPNETTLLTREEMLSHMALYSIVQSWAGTINHSPEKICEVFEFAKDYFERCIPPHQGVFRIEQLQDFHHGLVEIFRTYYLKVDQGEFNFEDVNTDAMLFREKRMTDSGKTNISAFWSKVGTPNTGIEPYDAPRQLDPVSAANLTEKSCVELDLLPKPEINADLKENLHPFLEYHKQRNPEATLLSDTARIFFEHHKAAVGRTWMDKIEAFPQRGGPLTIVFNYGYVIRYLLWQNLWATYLQPIAISQPICLSTYVEYLALGDSAWMFINSLLHYRIVGRFTKRIIFEGVFYGCCLGGVAVSLIAIKNDVDAGTSSLSNALGMGFSIPTFYMLLAIIMTMVEEVSLLIRPTVPTYPIQGRFKDNGTVVRTRVGFYVSLLIIGLPLGFAWLPGVTSQGSIMTMMNAKIVVSFFPSLMTFLWWIAFVAASTLIPWQVARRVASTSVDLHRKERSRRVGKHEADYLVLNYVYWGLFIGLNWCLAFYVLVPAINNINFGICTCDENIPNLNEAQSNVCEASFAVTCYVAVIFTWLSAELISFVALYTVFEVLMLLFGLFRGKTNRVGNIKTWQDVEKNFEGVLDRCMRRVSSSLLFPEKAASCWNAFTQALYDDCLLNEKELARLSFKIDTSKPPEAGTKLPIPDFSQKPRSAEAIRRIVYHLWSLESSLAHDEVGGKLIHTPLRKAHRVATMPTWTTVIPAYNETIIFEEDQLVRSRTEGSPHLRITEMEYLVHMYHDEWDNFAERIKKTDDSWVVNADNYSMDLLYSFLGHPGHAKLSEDVRFEARWWATMRGQTLARTIKGIVNWRSALIHLIKLEEEGISDAEAERVLLRKCQIVVSHQTYNPKNDVTKSHVCPHEEAMEMCFRRLKFFDLVYNDDKNFQSVCKRVKHDVLINEATVDIKYTKTIQISTTDAKTKKVRTTERKLFNYFDKDSFELQTVQRVGQLKIGEGKAENQMHALQFVNGMVLQAIDMNQYATLENGFKLPYILTDYFNTPNRAGGADETWDGEMYIPQYRILGYPEWAYTRSLSLVGELMGAAEWCFVTITHRVLDWPLRIRAHYGHPDFFDCFWVRNRGGQSKASQLVNTNEDIFAGYEMIGRGDRGAFIEFLEAQKGRETSFAGAFTFEAKLAQGGAQQTRSYDIYRLNRGLDFFTRNNLFYSSLAFYITNLLMAISINYYILAIALYAISGVTYHKLGLLDAVIAIPWLLQIGYALALPYLMELIIQRGFWAAIGQFVRTLPPAIIFFIFHLRTKAYFFTQGLLIGKGGYAGTGRGFGLDRAGFVSMYKSYAESHYHEGLLIGLALIVYAVYGSDPVGAYLLRCWNIILIVISWMWAPIVFNPAPTTQDMQRDLKEILDWSTNDHREGANLDAMTHKLKKVHFLRLASLVDHLVRECRIHLESTEQQTSNALGADNATMDSQSQFGGITKQLHDRTYPSDNDGQGVGQALKIVHEVLSKSLDKIRREIDRIQGADDAKAETSLDGIIKEYWGNAENRSWSGWYQKCVVMLSWEGEDQFFPGLVNLVAQKMYINVEYFLPWIILCVDQFHVDSLWFLFLIVIAIAAELLIGRAFREHHEYTTLAQGAILLTIPFAALYFHYSVMTIGQLFWSVALYGICTSILVRCFFGIVNARAKRLRFGWFGNPYKRSFEAYEAKTDQEKERIQVSVKNRTQEMEATNANEENRFLLFKDRVRFLSYSTLFRTYIPIITAAFLTVGNAITVILGEWITTLNFNGRVNEAWKKAYLRPSISIVVESDKGTGGGGGGGGGGGSGDMAASLRAPLTRAAQQQESDVQSANAAVHGTISSSLAPSSTKRALRSNRNFVSAKALGMPGAIPVGGGGPGSSRTLMSVGSFHSHFDDEAGERLLAAPEGDRGGDSRHGSSLSSVQPRHAMHFLNKYTAKEFDRKK</sequence>
<organism evidence="8 9">
    <name type="scientific">Bodo saltans</name>
    <name type="common">Flagellated protozoan</name>
    <dbReference type="NCBI Taxonomy" id="75058"/>
    <lineage>
        <taxon>Eukaryota</taxon>
        <taxon>Discoba</taxon>
        <taxon>Euglenozoa</taxon>
        <taxon>Kinetoplastea</taxon>
        <taxon>Metakinetoplastina</taxon>
        <taxon>Eubodonida</taxon>
        <taxon>Bodonidae</taxon>
        <taxon>Bodo</taxon>
    </lineage>
</organism>
<evidence type="ECO:0000256" key="1">
    <source>
        <dbReference type="ARBA" id="ARBA00007528"/>
    </source>
</evidence>
<dbReference type="EMBL" id="CYKH01001680">
    <property type="protein sequence ID" value="CUI14841.1"/>
    <property type="molecule type" value="Genomic_DNA"/>
</dbReference>
<feature type="transmembrane region" description="Helical" evidence="5">
    <location>
        <begin position="2352"/>
        <end position="2376"/>
    </location>
</feature>
<dbReference type="Pfam" id="PF02364">
    <property type="entry name" value="Glucan_synthase"/>
    <property type="match status" value="1"/>
</dbReference>
<feature type="transmembrane region" description="Helical" evidence="5">
    <location>
        <begin position="969"/>
        <end position="992"/>
    </location>
</feature>
<keyword evidence="9" id="KW-1185">Reference proteome</keyword>
<dbReference type="PANTHER" id="PTHR12741:SF48">
    <property type="entry name" value="1,3-BETA-GLUCAN SYNTHASE COMPONENT FKS1-RELATED"/>
    <property type="match status" value="1"/>
</dbReference>
<feature type="transmembrane region" description="Helical" evidence="5">
    <location>
        <begin position="502"/>
        <end position="524"/>
    </location>
</feature>
<dbReference type="GO" id="GO:0006075">
    <property type="term" value="P:(1-&gt;3)-beta-D-glucan biosynthetic process"/>
    <property type="evidence" value="ECO:0007669"/>
    <property type="project" value="InterPro"/>
</dbReference>
<dbReference type="GO" id="GO:0003843">
    <property type="term" value="F:1,3-beta-D-glucan synthase activity"/>
    <property type="evidence" value="ECO:0007669"/>
    <property type="project" value="InterPro"/>
</dbReference>
<feature type="transmembrane region" description="Helical" evidence="5">
    <location>
        <begin position="1113"/>
        <end position="1136"/>
    </location>
</feature>
<keyword evidence="5" id="KW-1133">Transmembrane helix</keyword>
<evidence type="ECO:0000313" key="9">
    <source>
        <dbReference type="Proteomes" id="UP000051952"/>
    </source>
</evidence>
<evidence type="ECO:0000259" key="7">
    <source>
        <dbReference type="Pfam" id="PF02364"/>
    </source>
</evidence>
<protein>
    <submittedName>
        <fullName evidence="8">Glucan synthase-like protein, putative</fullName>
    </submittedName>
</protein>
<evidence type="ECO:0000256" key="4">
    <source>
        <dbReference type="SAM" id="MobiDB-lite"/>
    </source>
</evidence>
<dbReference type="VEuPathDB" id="TriTrypDB:BSAL_17850"/>
<dbReference type="Pfam" id="PF03198">
    <property type="entry name" value="Glyco_hydro_72"/>
    <property type="match status" value="1"/>
</dbReference>
<feature type="signal peptide" evidence="6">
    <location>
        <begin position="1"/>
        <end position="16"/>
    </location>
</feature>
<feature type="chain" id="PRO_5006623350" evidence="6">
    <location>
        <begin position="17"/>
        <end position="2557"/>
    </location>
</feature>
<feature type="transmembrane region" description="Helical" evidence="5">
    <location>
        <begin position="1877"/>
        <end position="1898"/>
    </location>
</feature>
<feature type="transmembrane region" description="Helical" evidence="5">
    <location>
        <begin position="2200"/>
        <end position="2217"/>
    </location>
</feature>
<keyword evidence="3" id="KW-0325">Glycoprotein</keyword>
<feature type="transmembrane region" description="Helical" evidence="5">
    <location>
        <begin position="2256"/>
        <end position="2278"/>
    </location>
</feature>
<feature type="region of interest" description="Disordered" evidence="4">
    <location>
        <begin position="2517"/>
        <end position="2541"/>
    </location>
</feature>
<feature type="transmembrane region" description="Helical" evidence="5">
    <location>
        <begin position="1972"/>
        <end position="1989"/>
    </location>
</feature>
<gene>
    <name evidence="8" type="ORF">BSAL_17850</name>
</gene>
<dbReference type="GO" id="GO:0005886">
    <property type="term" value="C:plasma membrane"/>
    <property type="evidence" value="ECO:0007669"/>
    <property type="project" value="TreeGrafter"/>
</dbReference>
<proteinExistence type="inferred from homology"/>
<keyword evidence="5" id="KW-0812">Transmembrane</keyword>
<dbReference type="InterPro" id="IPR004886">
    <property type="entry name" value="Glucanosyltransferase"/>
</dbReference>
<keyword evidence="5" id="KW-0472">Membrane</keyword>
<name>A0A0S4KKB3_BODSA</name>
<feature type="transmembrane region" description="Helical" evidence="5">
    <location>
        <begin position="1023"/>
        <end position="1042"/>
    </location>
</feature>
<dbReference type="GO" id="GO:0000148">
    <property type="term" value="C:1,3-beta-D-glucan synthase complex"/>
    <property type="evidence" value="ECO:0007669"/>
    <property type="project" value="InterPro"/>
</dbReference>
<evidence type="ECO:0000256" key="3">
    <source>
        <dbReference type="ARBA" id="ARBA00023180"/>
    </source>
</evidence>
<feature type="transmembrane region" description="Helical" evidence="5">
    <location>
        <begin position="936"/>
        <end position="957"/>
    </location>
</feature>
<dbReference type="OrthoDB" id="1880850at2759"/>
<feature type="transmembrane region" description="Helical" evidence="5">
    <location>
        <begin position="1943"/>
        <end position="1960"/>
    </location>
</feature>
<dbReference type="PANTHER" id="PTHR12741">
    <property type="entry name" value="LYST-INTERACTING PROTEIN LIP5 DOPAMINE RESPONSIVE PROTEIN DRG-1"/>
    <property type="match status" value="1"/>
</dbReference>
<feature type="compositionally biased region" description="Gly residues" evidence="4">
    <location>
        <begin position="2407"/>
        <end position="2421"/>
    </location>
</feature>
<feature type="transmembrane region" description="Helical" evidence="5">
    <location>
        <begin position="1062"/>
        <end position="1084"/>
    </location>
</feature>
<feature type="transmembrane region" description="Helical" evidence="5">
    <location>
        <begin position="2229"/>
        <end position="2250"/>
    </location>
</feature>
<evidence type="ECO:0000256" key="5">
    <source>
        <dbReference type="SAM" id="Phobius"/>
    </source>
</evidence>
<evidence type="ECO:0000256" key="2">
    <source>
        <dbReference type="ARBA" id="ARBA00022729"/>
    </source>
</evidence>
<comment type="similarity">
    <text evidence="1">Belongs to the glycosyl hydrolase 72 family.</text>
</comment>
<dbReference type="InterPro" id="IPR003440">
    <property type="entry name" value="Glyco_trans_48_dom"/>
</dbReference>
<dbReference type="InterPro" id="IPR017853">
    <property type="entry name" value="GH"/>
</dbReference>
<feature type="region of interest" description="Disordered" evidence="4">
    <location>
        <begin position="2404"/>
        <end position="2424"/>
    </location>
</feature>
<keyword evidence="2 6" id="KW-0732">Signal</keyword>
<reference evidence="9" key="1">
    <citation type="submission" date="2015-09" db="EMBL/GenBank/DDBJ databases">
        <authorList>
            <consortium name="Pathogen Informatics"/>
        </authorList>
    </citation>
    <scope>NUCLEOTIDE SEQUENCE [LARGE SCALE GENOMIC DNA]</scope>
    <source>
        <strain evidence="9">Lake Konstanz</strain>
    </source>
</reference>
<feature type="domain" description="Glycosyl transferase 48" evidence="7">
    <location>
        <begin position="1327"/>
        <end position="2015"/>
    </location>
</feature>
<feature type="transmembrane region" description="Helical" evidence="5">
    <location>
        <begin position="1812"/>
        <end position="1838"/>
    </location>
</feature>
<feature type="transmembrane region" description="Helical" evidence="5">
    <location>
        <begin position="1850"/>
        <end position="1870"/>
    </location>
</feature>